<dbReference type="InterPro" id="IPR014957">
    <property type="entry name" value="IDEAL_dom"/>
</dbReference>
<dbReference type="AlphaFoldDB" id="A0A327YTU7"/>
<dbReference type="OrthoDB" id="2970396at2"/>
<dbReference type="SMART" id="SM00914">
    <property type="entry name" value="IDEAL"/>
    <property type="match status" value="1"/>
</dbReference>
<protein>
    <submittedName>
        <fullName evidence="2">IDEAL domain-containing protein</fullName>
    </submittedName>
</protein>
<gene>
    <name evidence="2" type="ORF">B0I26_101119</name>
</gene>
<dbReference type="EMBL" id="QLMH01000001">
    <property type="protein sequence ID" value="RAK23165.1"/>
    <property type="molecule type" value="Genomic_DNA"/>
</dbReference>
<feature type="domain" description="IDEAL" evidence="1">
    <location>
        <begin position="30"/>
        <end position="66"/>
    </location>
</feature>
<dbReference type="RefSeq" id="WP_111643531.1">
    <property type="nucleotide sequence ID" value="NZ_QLMH01000001.1"/>
</dbReference>
<dbReference type="InterPro" id="IPR027393">
    <property type="entry name" value="Virus_scaffolding_prot_C"/>
</dbReference>
<dbReference type="Proteomes" id="UP000248555">
    <property type="component" value="Unassembled WGS sequence"/>
</dbReference>
<accession>A0A327YTU7</accession>
<keyword evidence="3" id="KW-1185">Reference proteome</keyword>
<name>A0A327YTU7_9BACL</name>
<dbReference type="Pfam" id="PF08858">
    <property type="entry name" value="IDEAL"/>
    <property type="match status" value="1"/>
</dbReference>
<dbReference type="Gene3D" id="4.10.810.10">
    <property type="entry name" value="Virus Scaffolding Protein, Chain A"/>
    <property type="match status" value="1"/>
</dbReference>
<proteinExistence type="predicted"/>
<organism evidence="2 3">
    <name type="scientific">Paranoxybacillus vitaminiphilus</name>
    <dbReference type="NCBI Taxonomy" id="581036"/>
    <lineage>
        <taxon>Bacteria</taxon>
        <taxon>Bacillati</taxon>
        <taxon>Bacillota</taxon>
        <taxon>Bacilli</taxon>
        <taxon>Bacillales</taxon>
        <taxon>Anoxybacillaceae</taxon>
        <taxon>Paranoxybacillus</taxon>
    </lineage>
</organism>
<reference evidence="2 3" key="1">
    <citation type="submission" date="2018-06" db="EMBL/GenBank/DDBJ databases">
        <title>Genomic Encyclopedia of Type Strains, Phase III (KMG-III): the genomes of soil and plant-associated and newly described type strains.</title>
        <authorList>
            <person name="Whitman W."/>
        </authorList>
    </citation>
    <scope>NUCLEOTIDE SEQUENCE [LARGE SCALE GENOMIC DNA]</scope>
    <source>
        <strain evidence="2 3">CGMCC 1.8979</strain>
    </source>
</reference>
<comment type="caution">
    <text evidence="2">The sequence shown here is derived from an EMBL/GenBank/DDBJ whole genome shotgun (WGS) entry which is preliminary data.</text>
</comment>
<evidence type="ECO:0000313" key="2">
    <source>
        <dbReference type="EMBL" id="RAK23165.1"/>
    </source>
</evidence>
<sequence length="83" mass="9971">MYEKQYPHEGMIVFVKKEEPNGYEHVAQLIIEQSLFQYEKKKLMEQIDEALIAGNKSLFLELSSQYNKLLEKYGYWRNKHENA</sequence>
<evidence type="ECO:0000313" key="3">
    <source>
        <dbReference type="Proteomes" id="UP000248555"/>
    </source>
</evidence>
<evidence type="ECO:0000259" key="1">
    <source>
        <dbReference type="SMART" id="SM00914"/>
    </source>
</evidence>